<dbReference type="Pfam" id="PF07530">
    <property type="entry name" value="PRE_C2HC"/>
    <property type="match status" value="1"/>
</dbReference>
<feature type="region of interest" description="Disordered" evidence="1">
    <location>
        <begin position="1"/>
        <end position="37"/>
    </location>
</feature>
<dbReference type="InterPro" id="IPR006579">
    <property type="entry name" value="Pre_C2HC_dom"/>
</dbReference>
<dbReference type="PANTHER" id="PTHR33273">
    <property type="entry name" value="DOMAIN-CONTAINING PROTEIN, PUTATIVE-RELATED"/>
    <property type="match status" value="1"/>
</dbReference>
<organism evidence="3 4">
    <name type="scientific">Stegodyphus mimosarum</name>
    <name type="common">African social velvet spider</name>
    <dbReference type="NCBI Taxonomy" id="407821"/>
    <lineage>
        <taxon>Eukaryota</taxon>
        <taxon>Metazoa</taxon>
        <taxon>Ecdysozoa</taxon>
        <taxon>Arthropoda</taxon>
        <taxon>Chelicerata</taxon>
        <taxon>Arachnida</taxon>
        <taxon>Araneae</taxon>
        <taxon>Araneomorphae</taxon>
        <taxon>Entelegynae</taxon>
        <taxon>Eresoidea</taxon>
        <taxon>Eresidae</taxon>
        <taxon>Stegodyphus</taxon>
    </lineage>
</organism>
<protein>
    <submittedName>
        <fullName evidence="3">Nucleic-acid-binding protein from transposon X-element</fullName>
    </submittedName>
</protein>
<dbReference type="PANTHER" id="PTHR33273:SF2">
    <property type="entry name" value="ENDONUCLEASE_EXONUCLEASE_PHOSPHATASE DOMAIN-CONTAINING PROTEIN"/>
    <property type="match status" value="1"/>
</dbReference>
<dbReference type="OMA" id="EPAICAN"/>
<reference evidence="3 4" key="1">
    <citation type="submission" date="2013-11" db="EMBL/GenBank/DDBJ databases">
        <title>Genome sequencing of Stegodyphus mimosarum.</title>
        <authorList>
            <person name="Bechsgaard J."/>
        </authorList>
    </citation>
    <scope>NUCLEOTIDE SEQUENCE [LARGE SCALE GENOMIC DNA]</scope>
</reference>
<dbReference type="Proteomes" id="UP000054359">
    <property type="component" value="Unassembled WGS sequence"/>
</dbReference>
<feature type="domain" description="Pre-C2HC" evidence="2">
    <location>
        <begin position="98"/>
        <end position="168"/>
    </location>
</feature>
<feature type="non-terminal residue" evidence="3">
    <location>
        <position position="308"/>
    </location>
</feature>
<gene>
    <name evidence="3" type="ORF">X975_09391</name>
</gene>
<accession>A0A087TSQ5</accession>
<keyword evidence="4" id="KW-1185">Reference proteome</keyword>
<evidence type="ECO:0000256" key="1">
    <source>
        <dbReference type="SAM" id="MobiDB-lite"/>
    </source>
</evidence>
<name>A0A087TSQ5_STEMI</name>
<dbReference type="AlphaFoldDB" id="A0A087TSQ5"/>
<dbReference type="SMART" id="SM00596">
    <property type="entry name" value="PRE_C2HC"/>
    <property type="match status" value="1"/>
</dbReference>
<sequence>MPAAPATNRKADSGGTALPDYPEVTSHDVTISEDTDNVGFQYPKRSAKIPPIMVQDPAVTRKKLSELLENANMDCKAKMKSDKLVKAVIRGIPTYYDPVEISESLTDLGFAFNRVTQLTRRHGPDIQRMPLFLITLSRTDKSRTIFKLQYLGRLRIRVERYKNRRGPTQCFRCQFFHHAQAQCRVPPRCVKYGQGHKSRACTKPPTEPAICANCGQNHTASFRGCPYFPKSKSSADNRLYSERVITKSAQPSAGLRSPEISELTEKINEAKTLLTTLTAPISILKDTATQITSASAAKPVMPSTLNHE</sequence>
<proteinExistence type="predicted"/>
<evidence type="ECO:0000313" key="3">
    <source>
        <dbReference type="EMBL" id="KFM68144.1"/>
    </source>
</evidence>
<evidence type="ECO:0000259" key="2">
    <source>
        <dbReference type="SMART" id="SM00596"/>
    </source>
</evidence>
<dbReference type="OrthoDB" id="8123891at2759"/>
<evidence type="ECO:0000313" key="4">
    <source>
        <dbReference type="Proteomes" id="UP000054359"/>
    </source>
</evidence>
<dbReference type="EMBL" id="KK116567">
    <property type="protein sequence ID" value="KFM68144.1"/>
    <property type="molecule type" value="Genomic_DNA"/>
</dbReference>